<dbReference type="EMBL" id="CP011486">
    <property type="protein sequence ID" value="ANH48782.1"/>
    <property type="molecule type" value="Genomic_DNA"/>
</dbReference>
<dbReference type="SUPFAM" id="SSF48452">
    <property type="entry name" value="TPR-like"/>
    <property type="match status" value="2"/>
</dbReference>
<feature type="compositionally biased region" description="Basic and acidic residues" evidence="4">
    <location>
        <begin position="10"/>
        <end position="28"/>
    </location>
</feature>
<keyword evidence="5" id="KW-1133">Transmembrane helix</keyword>
<dbReference type="PANTHER" id="PTHR44186">
    <property type="match status" value="1"/>
</dbReference>
<keyword evidence="5" id="KW-0812">Transmembrane</keyword>
<evidence type="ECO:0000256" key="4">
    <source>
        <dbReference type="SAM" id="MobiDB-lite"/>
    </source>
</evidence>
<dbReference type="Proteomes" id="UP000078062">
    <property type="component" value="Chromosome"/>
</dbReference>
<proteinExistence type="predicted"/>
<dbReference type="SUPFAM" id="SSF81901">
    <property type="entry name" value="HCP-like"/>
    <property type="match status" value="1"/>
</dbReference>
<feature type="transmembrane region" description="Helical" evidence="5">
    <location>
        <begin position="67"/>
        <end position="88"/>
    </location>
</feature>
<dbReference type="SMART" id="SM00028">
    <property type="entry name" value="TPR"/>
    <property type="match status" value="7"/>
</dbReference>
<evidence type="ECO:0000313" key="7">
    <source>
        <dbReference type="Proteomes" id="UP000078062"/>
    </source>
</evidence>
<gene>
    <name evidence="6" type="ORF">AA977_06540</name>
</gene>
<dbReference type="RefSeq" id="WP_064435007.1">
    <property type="nucleotide sequence ID" value="NZ_CP011486.1"/>
</dbReference>
<dbReference type="PANTHER" id="PTHR44186:SF1">
    <property type="entry name" value="BARDET-BIEDL SYNDROME 4 PROTEIN"/>
    <property type="match status" value="1"/>
</dbReference>
<dbReference type="InterPro" id="IPR011990">
    <property type="entry name" value="TPR-like_helical_dom_sf"/>
</dbReference>
<dbReference type="AlphaFoldDB" id="A0A1A9HG87"/>
<feature type="compositionally biased region" description="Low complexity" evidence="4">
    <location>
        <begin position="101"/>
        <end position="119"/>
    </location>
</feature>
<evidence type="ECO:0000256" key="5">
    <source>
        <dbReference type="SAM" id="Phobius"/>
    </source>
</evidence>
<evidence type="ECO:0000256" key="1">
    <source>
        <dbReference type="ARBA" id="ARBA00022737"/>
    </source>
</evidence>
<keyword evidence="1" id="KW-0677">Repeat</keyword>
<dbReference type="InterPro" id="IPR019734">
    <property type="entry name" value="TPR_rpt"/>
</dbReference>
<organism evidence="6 7">
    <name type="scientific">Helicobacter pylori</name>
    <name type="common">Campylobacter pylori</name>
    <dbReference type="NCBI Taxonomy" id="210"/>
    <lineage>
        <taxon>Bacteria</taxon>
        <taxon>Pseudomonadati</taxon>
        <taxon>Campylobacterota</taxon>
        <taxon>Epsilonproteobacteria</taxon>
        <taxon>Campylobacterales</taxon>
        <taxon>Helicobacteraceae</taxon>
        <taxon>Helicobacter</taxon>
    </lineage>
</organism>
<evidence type="ECO:0000313" key="6">
    <source>
        <dbReference type="EMBL" id="ANH48782.1"/>
    </source>
</evidence>
<accession>A0A1A9HG87</accession>
<name>A0A1A9HG87_HELPX</name>
<dbReference type="PATRIC" id="fig|210.2441.peg.1339"/>
<dbReference type="Pfam" id="PF13181">
    <property type="entry name" value="TPR_8"/>
    <property type="match status" value="1"/>
</dbReference>
<keyword evidence="5" id="KW-0472">Membrane</keyword>
<feature type="repeat" description="TPR" evidence="3">
    <location>
        <begin position="507"/>
        <end position="540"/>
    </location>
</feature>
<dbReference type="Pfam" id="PF13174">
    <property type="entry name" value="TPR_6"/>
    <property type="match status" value="1"/>
</dbReference>
<evidence type="ECO:0000256" key="3">
    <source>
        <dbReference type="PROSITE-ProRule" id="PRU00339"/>
    </source>
</evidence>
<sequence>MLNEEQNPQKLEESEQKGSENKTEKETPLKGIHSKIPSLKQALEQTLNKIKGSKGFFKQLLHHKKRLYIALGVLVLLLALIVILSLLLGHKKETQPTSLQATTPNAVNETPNNTNNANNAEAEGQIENLDLPDLIGKDSLKRSDENQVDAMIQKASILYEQGQKDEALHLFDKIASFSQGIASHNLGVIKFKEKDFNGALDLFDSSIASKENASVSAIDALVSAYYLQDADLYYHYLKIARDTLYKDYKKSFYSYAYALKSYYAEEYFEALSPLMHPNSNAFLKPNARLASKLFLMFKDEANAYKQLQKSADIQDELSLGLLQARLGNYKQALEHLQHYLHNYPKDLNALMALELVGLKMGDILKASEALKLASHTKEDSELANSFYPIKPTINPIFLDKEKAKERFWNTQYFEGKRDFIYRLLFYYAPFKVLDSKETLGVIEEGLFLLDSDTQKDLEGASLAFKRGRLMAIADKNALKGLKELEKKRLKKALSFFNLSLKNSPNNALLHYNAGLIYAQLEDYHKAYFHFLRAFHLNSADYLSAIFAILASHFTHEDTTEFLREITESFYSQDFSSPTQKALLSSLIAYLNYRTNWDMDWLKNAPKKLPFYYALEAVFAKESKDKKLMVQSFGNLKKMLPKDLISNIFYEIVSYYDASIRHTLSIYTLLDSHKISWDQTMLGPILGRNFYAYMGFMVNDLDHQEKLLEQKIASLEEGEAPNDWLDNLALVSLFQGKYEKASALYQNLIDGLKDNEARLKILASLTYIAQKNYDSAALWLELGKLDEPNNENIRYALGLLYQRKGDLKSALNHFLAIKTSDFFSPYFDFEIDTNLLKERLNQEQKSEFLE</sequence>
<feature type="region of interest" description="Disordered" evidence="4">
    <location>
        <begin position="1"/>
        <end position="35"/>
    </location>
</feature>
<evidence type="ECO:0000256" key="2">
    <source>
        <dbReference type="ARBA" id="ARBA00022803"/>
    </source>
</evidence>
<dbReference type="Gene3D" id="1.25.40.10">
    <property type="entry name" value="Tetratricopeptide repeat domain"/>
    <property type="match status" value="4"/>
</dbReference>
<feature type="region of interest" description="Disordered" evidence="4">
    <location>
        <begin position="95"/>
        <end position="119"/>
    </location>
</feature>
<dbReference type="PROSITE" id="PS50005">
    <property type="entry name" value="TPR"/>
    <property type="match status" value="1"/>
</dbReference>
<keyword evidence="2 3" id="KW-0802">TPR repeat</keyword>
<protein>
    <submittedName>
        <fullName evidence="6">Anaphase-promoting protein</fullName>
    </submittedName>
</protein>
<reference evidence="6 7" key="1">
    <citation type="submission" date="2014-04" db="EMBL/GenBank/DDBJ databases">
        <title>Detecting global and local adaptation in a worldwide sample of Helicobacter pylori genomes.</title>
        <authorList>
            <person name="Montano V."/>
            <person name="Didelot X."/>
            <person name="Foll M."/>
            <person name="Linz B."/>
            <person name="Reinhardt R."/>
            <person name="Suerbaum S."/>
            <person name="Moodley Y."/>
            <person name="Jensen J.D."/>
        </authorList>
    </citation>
    <scope>NUCLEOTIDE SEQUENCE [LARGE SCALE GENOMIC DNA]</scope>
    <source>
        <strain evidence="6 7">K26A1</strain>
    </source>
</reference>